<evidence type="ECO:0000313" key="1">
    <source>
        <dbReference type="EMBL" id="GAA1849168.1"/>
    </source>
</evidence>
<organism evidence="1 2">
    <name type="scientific">Pseudonocardia ailaonensis</name>
    <dbReference type="NCBI Taxonomy" id="367279"/>
    <lineage>
        <taxon>Bacteria</taxon>
        <taxon>Bacillati</taxon>
        <taxon>Actinomycetota</taxon>
        <taxon>Actinomycetes</taxon>
        <taxon>Pseudonocardiales</taxon>
        <taxon>Pseudonocardiaceae</taxon>
        <taxon>Pseudonocardia</taxon>
    </lineage>
</organism>
<sequence>MAVDVGDQGLVGEVGRAVDRAADWTVWFARSALAPTVFEVRPAGRSAVRRWLAGEHLATAGGRDPHSPVVDAWAVLDGGIVAVARWDRPGTPPPPDVLPAGLYVVGFGAFRLLTAALGVPRPERPLPGEPLYEAAVLARAHEDTCTEDADEVAQLLASCSDSRELRLVAGALAGAPP</sequence>
<protein>
    <submittedName>
        <fullName evidence="1">Uncharacterized protein</fullName>
    </submittedName>
</protein>
<gene>
    <name evidence="1" type="ORF">GCM10009836_31150</name>
</gene>
<dbReference type="EMBL" id="BAAAQK010000007">
    <property type="protein sequence ID" value="GAA1849168.1"/>
    <property type="molecule type" value="Genomic_DNA"/>
</dbReference>
<accession>A0ABN2N2I8</accession>
<dbReference type="Proteomes" id="UP001500449">
    <property type="component" value="Unassembled WGS sequence"/>
</dbReference>
<evidence type="ECO:0000313" key="2">
    <source>
        <dbReference type="Proteomes" id="UP001500449"/>
    </source>
</evidence>
<name>A0ABN2N2I8_9PSEU</name>
<dbReference type="RefSeq" id="WP_344417083.1">
    <property type="nucleotide sequence ID" value="NZ_BAAAQK010000007.1"/>
</dbReference>
<comment type="caution">
    <text evidence="1">The sequence shown here is derived from an EMBL/GenBank/DDBJ whole genome shotgun (WGS) entry which is preliminary data.</text>
</comment>
<reference evidence="1 2" key="1">
    <citation type="journal article" date="2019" name="Int. J. Syst. Evol. Microbiol.">
        <title>The Global Catalogue of Microorganisms (GCM) 10K type strain sequencing project: providing services to taxonomists for standard genome sequencing and annotation.</title>
        <authorList>
            <consortium name="The Broad Institute Genomics Platform"/>
            <consortium name="The Broad Institute Genome Sequencing Center for Infectious Disease"/>
            <person name="Wu L."/>
            <person name="Ma J."/>
        </authorList>
    </citation>
    <scope>NUCLEOTIDE SEQUENCE [LARGE SCALE GENOMIC DNA]</scope>
    <source>
        <strain evidence="1 2">JCM 16009</strain>
    </source>
</reference>
<proteinExistence type="predicted"/>
<keyword evidence="2" id="KW-1185">Reference proteome</keyword>